<dbReference type="EMBL" id="LR134350">
    <property type="protein sequence ID" value="VEG29867.1"/>
    <property type="molecule type" value="Genomic_DNA"/>
</dbReference>
<keyword evidence="6" id="KW-1185">Reference proteome</keyword>
<dbReference type="InterPro" id="IPR050922">
    <property type="entry name" value="LytR/CpsA/Psr_CW_biosynth"/>
</dbReference>
<dbReference type="Pfam" id="PF03816">
    <property type="entry name" value="LytR_cpsA_psr"/>
    <property type="match status" value="1"/>
</dbReference>
<dbReference type="OrthoDB" id="9782542at2"/>
<sequence>MPTGGARAAGAGSPGPVPHDPRRGQAGGVEPLPQPHAPAPSGRRRRRPLRWVAAVLVLLLVLVGGRLLWLYHDVNSNLQRVDALSGAADTPGETWLIVGSDSRSDGAVADGTEGSRSDTIMLLHKAENGQASLTSIPRDTYVEIPDYGGEKINAAYSYGGPQLLVRTVEALSGLTMDHYVEVGMGGVSQMVDAVGGINVCLDYDVDDADSGLVWDTSQGTCQDVDGAKALAYARMRKSDPTGDIGRGLRQRAVISAVVSKAVSPATLINPWRQNALVDAGTQVLTVDEDSAMIDLGQMVLAFRSASGAGLSGAPPIESLDYEPGGIGAAVLLVDTTAPDFFAKLREGTLTESDFNQTSS</sequence>
<feature type="domain" description="Cell envelope-related transcriptional attenuator" evidence="4">
    <location>
        <begin position="116"/>
        <end position="261"/>
    </location>
</feature>
<keyword evidence="3" id="KW-0472">Membrane</keyword>
<keyword evidence="3" id="KW-1133">Transmembrane helix</keyword>
<name>A0A3S4RH14_9ACTO</name>
<dbReference type="KEGG" id="ahw:NCTC11636_02339"/>
<protein>
    <submittedName>
        <fullName evidence="5">Membrane-bound protein lytR</fullName>
    </submittedName>
</protein>
<dbReference type="Gene3D" id="3.40.630.190">
    <property type="entry name" value="LCP protein"/>
    <property type="match status" value="1"/>
</dbReference>
<evidence type="ECO:0000259" key="4">
    <source>
        <dbReference type="Pfam" id="PF03816"/>
    </source>
</evidence>
<evidence type="ECO:0000256" key="3">
    <source>
        <dbReference type="SAM" id="Phobius"/>
    </source>
</evidence>
<reference evidence="5 6" key="1">
    <citation type="submission" date="2018-12" db="EMBL/GenBank/DDBJ databases">
        <authorList>
            <consortium name="Pathogen Informatics"/>
        </authorList>
    </citation>
    <scope>NUCLEOTIDE SEQUENCE [LARGE SCALE GENOMIC DNA]</scope>
    <source>
        <strain evidence="5 6">NCTC11636</strain>
    </source>
</reference>
<comment type="similarity">
    <text evidence="1">Belongs to the LytR/CpsA/Psr (LCP) family.</text>
</comment>
<evidence type="ECO:0000313" key="5">
    <source>
        <dbReference type="EMBL" id="VEG29867.1"/>
    </source>
</evidence>
<dbReference type="InterPro" id="IPR004474">
    <property type="entry name" value="LytR_CpsA_psr"/>
</dbReference>
<gene>
    <name evidence="5" type="primary">lytR</name>
    <name evidence="5" type="ORF">NCTC11636_02339</name>
</gene>
<dbReference type="NCBIfam" id="TIGR00350">
    <property type="entry name" value="lytR_cpsA_psr"/>
    <property type="match status" value="1"/>
</dbReference>
<evidence type="ECO:0000313" key="6">
    <source>
        <dbReference type="Proteomes" id="UP000266895"/>
    </source>
</evidence>
<organism evidence="5 6">
    <name type="scientific">Actinomyces howellii</name>
    <dbReference type="NCBI Taxonomy" id="52771"/>
    <lineage>
        <taxon>Bacteria</taxon>
        <taxon>Bacillati</taxon>
        <taxon>Actinomycetota</taxon>
        <taxon>Actinomycetes</taxon>
        <taxon>Actinomycetales</taxon>
        <taxon>Actinomycetaceae</taxon>
        <taxon>Actinomyces</taxon>
    </lineage>
</organism>
<dbReference type="RefSeq" id="WP_126383302.1">
    <property type="nucleotide sequence ID" value="NZ_LR134350.1"/>
</dbReference>
<dbReference type="Proteomes" id="UP000266895">
    <property type="component" value="Chromosome"/>
</dbReference>
<feature type="transmembrane region" description="Helical" evidence="3">
    <location>
        <begin position="51"/>
        <end position="71"/>
    </location>
</feature>
<keyword evidence="3" id="KW-0812">Transmembrane</keyword>
<dbReference type="PANTHER" id="PTHR33392:SF6">
    <property type="entry name" value="POLYISOPRENYL-TEICHOIC ACID--PEPTIDOGLYCAN TEICHOIC ACID TRANSFERASE TAGU"/>
    <property type="match status" value="1"/>
</dbReference>
<accession>A0A3S4RH14</accession>
<dbReference type="AlphaFoldDB" id="A0A3S4RH14"/>
<evidence type="ECO:0000256" key="1">
    <source>
        <dbReference type="ARBA" id="ARBA00006068"/>
    </source>
</evidence>
<feature type="region of interest" description="Disordered" evidence="2">
    <location>
        <begin position="1"/>
        <end position="45"/>
    </location>
</feature>
<feature type="compositionally biased region" description="Low complexity" evidence="2">
    <location>
        <begin position="1"/>
        <end position="11"/>
    </location>
</feature>
<dbReference type="PANTHER" id="PTHR33392">
    <property type="entry name" value="POLYISOPRENYL-TEICHOIC ACID--PEPTIDOGLYCAN TEICHOIC ACID TRANSFERASE TAGU"/>
    <property type="match status" value="1"/>
</dbReference>
<evidence type="ECO:0000256" key="2">
    <source>
        <dbReference type="SAM" id="MobiDB-lite"/>
    </source>
</evidence>
<proteinExistence type="inferred from homology"/>